<dbReference type="EMBL" id="JAYWIO010000003">
    <property type="protein sequence ID" value="KAK7275008.1"/>
    <property type="molecule type" value="Genomic_DNA"/>
</dbReference>
<feature type="region of interest" description="Disordered" evidence="1">
    <location>
        <begin position="41"/>
        <end position="86"/>
    </location>
</feature>
<protein>
    <submittedName>
        <fullName evidence="2">Uncharacterized protein</fullName>
    </submittedName>
</protein>
<name>A0AAN9FLT0_CROPI</name>
<accession>A0AAN9FLT0</accession>
<gene>
    <name evidence="2" type="ORF">RIF29_16114</name>
</gene>
<evidence type="ECO:0000256" key="1">
    <source>
        <dbReference type="SAM" id="MobiDB-lite"/>
    </source>
</evidence>
<reference evidence="2 3" key="1">
    <citation type="submission" date="2024-01" db="EMBL/GenBank/DDBJ databases">
        <title>The genomes of 5 underutilized Papilionoideae crops provide insights into root nodulation and disease resistanc.</title>
        <authorList>
            <person name="Yuan L."/>
        </authorList>
    </citation>
    <scope>NUCLEOTIDE SEQUENCE [LARGE SCALE GENOMIC DNA]</scope>
    <source>
        <strain evidence="2">ZHUSHIDOU_FW_LH</strain>
        <tissue evidence="2">Leaf</tissue>
    </source>
</reference>
<feature type="region of interest" description="Disordered" evidence="1">
    <location>
        <begin position="1"/>
        <end position="25"/>
    </location>
</feature>
<proteinExistence type="predicted"/>
<feature type="compositionally biased region" description="Low complexity" evidence="1">
    <location>
        <begin position="41"/>
        <end position="50"/>
    </location>
</feature>
<keyword evidence="3" id="KW-1185">Reference proteome</keyword>
<organism evidence="2 3">
    <name type="scientific">Crotalaria pallida</name>
    <name type="common">Smooth rattlebox</name>
    <name type="synonym">Crotalaria striata</name>
    <dbReference type="NCBI Taxonomy" id="3830"/>
    <lineage>
        <taxon>Eukaryota</taxon>
        <taxon>Viridiplantae</taxon>
        <taxon>Streptophyta</taxon>
        <taxon>Embryophyta</taxon>
        <taxon>Tracheophyta</taxon>
        <taxon>Spermatophyta</taxon>
        <taxon>Magnoliopsida</taxon>
        <taxon>eudicotyledons</taxon>
        <taxon>Gunneridae</taxon>
        <taxon>Pentapetalae</taxon>
        <taxon>rosids</taxon>
        <taxon>fabids</taxon>
        <taxon>Fabales</taxon>
        <taxon>Fabaceae</taxon>
        <taxon>Papilionoideae</taxon>
        <taxon>50 kb inversion clade</taxon>
        <taxon>genistoids sensu lato</taxon>
        <taxon>core genistoids</taxon>
        <taxon>Crotalarieae</taxon>
        <taxon>Crotalaria</taxon>
    </lineage>
</organism>
<evidence type="ECO:0000313" key="3">
    <source>
        <dbReference type="Proteomes" id="UP001372338"/>
    </source>
</evidence>
<evidence type="ECO:0000313" key="2">
    <source>
        <dbReference type="EMBL" id="KAK7275008.1"/>
    </source>
</evidence>
<feature type="compositionally biased region" description="Polar residues" evidence="1">
    <location>
        <begin position="1"/>
        <end position="10"/>
    </location>
</feature>
<feature type="compositionally biased region" description="Polar residues" evidence="1">
    <location>
        <begin position="57"/>
        <end position="86"/>
    </location>
</feature>
<dbReference type="Proteomes" id="UP001372338">
    <property type="component" value="Unassembled WGS sequence"/>
</dbReference>
<dbReference type="AlphaFoldDB" id="A0AAN9FLT0"/>
<comment type="caution">
    <text evidence="2">The sequence shown here is derived from an EMBL/GenBank/DDBJ whole genome shotgun (WGS) entry which is preliminary data.</text>
</comment>
<sequence>MNTPTFNSRATDAAARPSNTRTTKAAAYPYYLPRVSSLLQPLSSSPTPTLRPHPRGASTNITTHPPTPSDSNLITQPLDSLSTSQPYPSLPVVVRIATVQMHFRLKTGL</sequence>